<gene>
    <name evidence="6" type="ORF">UFOVP1002_79</name>
    <name evidence="7" type="ORF">UFOVP1217_116</name>
    <name evidence="8" type="ORF">UFOVP1343_100</name>
    <name evidence="9" type="ORF">UFOVP1438_149</name>
    <name evidence="12" type="ORF">UFOVP1541_36</name>
    <name evidence="10" type="ORF">UFOVP1592_145</name>
    <name evidence="1" type="ORF">UFOVP465_6</name>
    <name evidence="2" type="ORF">UFOVP666_52</name>
    <name evidence="3" type="ORF">UFOVP727_129</name>
    <name evidence="11" type="ORF">UFOVP741_132</name>
    <name evidence="4" type="ORF">UFOVP819_80</name>
    <name evidence="5" type="ORF">UFOVP926_7</name>
</gene>
<evidence type="ECO:0000313" key="8">
    <source>
        <dbReference type="EMBL" id="CAB4200753.1"/>
    </source>
</evidence>
<evidence type="ECO:0000313" key="6">
    <source>
        <dbReference type="EMBL" id="CAB4178328.1"/>
    </source>
</evidence>
<proteinExistence type="predicted"/>
<evidence type="ECO:0000313" key="12">
    <source>
        <dbReference type="EMBL" id="CAB5228811.1"/>
    </source>
</evidence>
<evidence type="ECO:0000313" key="11">
    <source>
        <dbReference type="EMBL" id="CAB5225204.1"/>
    </source>
</evidence>
<dbReference type="EMBL" id="LR798395">
    <property type="protein sequence ID" value="CAB5228811.1"/>
    <property type="molecule type" value="Genomic_DNA"/>
</dbReference>
<dbReference type="EMBL" id="LR796878">
    <property type="protein sequence ID" value="CAB4171665.1"/>
    <property type="molecule type" value="Genomic_DNA"/>
</dbReference>
<name>A0A6J5RIY3_9CAUD</name>
<dbReference type="EMBL" id="LR797452">
    <property type="protein sequence ID" value="CAB4217966.1"/>
    <property type="molecule type" value="Genomic_DNA"/>
</dbReference>
<sequence>MEYSGNSSQEAFVLEMLGHKKNGFYVELGAFHSSEGSNTYELEKTYDWQGVSFELLEQRRNEFIANRTNPCMGDALNFDYIAYFENNHFPKQIDYLQVDIDTGYDRATRPNGNHYTTLLGLITIPLTQYRFSVITFEHDANMYFRNAGQRDAQREILDCLDYTLVARTIHEDWWVDSSVISPDVYKKEMRWETL</sequence>
<evidence type="ECO:0000313" key="5">
    <source>
        <dbReference type="EMBL" id="CAB4171665.1"/>
    </source>
</evidence>
<dbReference type="EMBL" id="LR797395">
    <property type="protein sequence ID" value="CAB4213195.1"/>
    <property type="molecule type" value="Genomic_DNA"/>
</dbReference>
<evidence type="ECO:0000313" key="1">
    <source>
        <dbReference type="EMBL" id="CAB4145009.1"/>
    </source>
</evidence>
<evidence type="ECO:0000313" key="3">
    <source>
        <dbReference type="EMBL" id="CAB4160322.1"/>
    </source>
</evidence>
<evidence type="ECO:0000313" key="2">
    <source>
        <dbReference type="EMBL" id="CAB4156279.1"/>
    </source>
</evidence>
<evidence type="ECO:0000313" key="9">
    <source>
        <dbReference type="EMBL" id="CAB4213195.1"/>
    </source>
</evidence>
<accession>A0A6J5RIY3</accession>
<dbReference type="EMBL" id="LR796698">
    <property type="protein sequence ID" value="CAB4160322.1"/>
    <property type="molecule type" value="Genomic_DNA"/>
</dbReference>
<dbReference type="EMBL" id="LR797305">
    <property type="protein sequence ID" value="CAB4200753.1"/>
    <property type="molecule type" value="Genomic_DNA"/>
</dbReference>
<evidence type="ECO:0000313" key="7">
    <source>
        <dbReference type="EMBL" id="CAB4191734.1"/>
    </source>
</evidence>
<dbReference type="EMBL" id="LR798341">
    <property type="protein sequence ID" value="CAB5225204.1"/>
    <property type="molecule type" value="Genomic_DNA"/>
</dbReference>
<protein>
    <submittedName>
        <fullName evidence="7">Uncharacterized protein</fullName>
    </submittedName>
</protein>
<evidence type="ECO:0000313" key="10">
    <source>
        <dbReference type="EMBL" id="CAB4217966.1"/>
    </source>
</evidence>
<evidence type="ECO:0000313" key="4">
    <source>
        <dbReference type="EMBL" id="CAB4164729.1"/>
    </source>
</evidence>
<reference evidence="7" key="1">
    <citation type="submission" date="2020-05" db="EMBL/GenBank/DDBJ databases">
        <authorList>
            <person name="Chiriac C."/>
            <person name="Salcher M."/>
            <person name="Ghai R."/>
            <person name="Kavagutti S V."/>
        </authorList>
    </citation>
    <scope>NUCLEOTIDE SEQUENCE</scope>
</reference>
<dbReference type="EMBL" id="LR796443">
    <property type="protein sequence ID" value="CAB4145009.1"/>
    <property type="molecule type" value="Genomic_DNA"/>
</dbReference>
<dbReference type="EMBL" id="LR796644">
    <property type="protein sequence ID" value="CAB4156279.1"/>
    <property type="molecule type" value="Genomic_DNA"/>
</dbReference>
<dbReference type="EMBL" id="LR796762">
    <property type="protein sequence ID" value="CAB4164729.1"/>
    <property type="molecule type" value="Genomic_DNA"/>
</dbReference>
<dbReference type="EMBL" id="LR796961">
    <property type="protein sequence ID" value="CAB4178328.1"/>
    <property type="molecule type" value="Genomic_DNA"/>
</dbReference>
<dbReference type="EMBL" id="LR797177">
    <property type="protein sequence ID" value="CAB4191734.1"/>
    <property type="molecule type" value="Genomic_DNA"/>
</dbReference>
<organism evidence="7">
    <name type="scientific">uncultured Caudovirales phage</name>
    <dbReference type="NCBI Taxonomy" id="2100421"/>
    <lineage>
        <taxon>Viruses</taxon>
        <taxon>Duplodnaviria</taxon>
        <taxon>Heunggongvirae</taxon>
        <taxon>Uroviricota</taxon>
        <taxon>Caudoviricetes</taxon>
        <taxon>Peduoviridae</taxon>
        <taxon>Maltschvirus</taxon>
        <taxon>Maltschvirus maltsch</taxon>
    </lineage>
</organism>